<evidence type="ECO:0008006" key="4">
    <source>
        <dbReference type="Google" id="ProtNLM"/>
    </source>
</evidence>
<feature type="transmembrane region" description="Helical" evidence="1">
    <location>
        <begin position="58"/>
        <end position="78"/>
    </location>
</feature>
<keyword evidence="1" id="KW-1133">Transmembrane helix</keyword>
<keyword evidence="3" id="KW-1185">Reference proteome</keyword>
<evidence type="ECO:0000256" key="1">
    <source>
        <dbReference type="SAM" id="Phobius"/>
    </source>
</evidence>
<dbReference type="EMBL" id="CP043504">
    <property type="protein sequence ID" value="QEO09642.1"/>
    <property type="molecule type" value="Genomic_DNA"/>
</dbReference>
<keyword evidence="1" id="KW-0812">Transmembrane</keyword>
<dbReference type="AlphaFoldDB" id="A0A5C1Y9R6"/>
<organism evidence="2 3">
    <name type="scientific">Protaetiibacter larvae</name>
    <dbReference type="NCBI Taxonomy" id="2592654"/>
    <lineage>
        <taxon>Bacteria</taxon>
        <taxon>Bacillati</taxon>
        <taxon>Actinomycetota</taxon>
        <taxon>Actinomycetes</taxon>
        <taxon>Micrococcales</taxon>
        <taxon>Microbacteriaceae</taxon>
        <taxon>Protaetiibacter</taxon>
    </lineage>
</organism>
<gene>
    <name evidence="2" type="ORF">FLP23_06260</name>
</gene>
<evidence type="ECO:0000313" key="2">
    <source>
        <dbReference type="EMBL" id="QEO09642.1"/>
    </source>
</evidence>
<dbReference type="OrthoDB" id="5121696at2"/>
<dbReference type="RefSeq" id="WP_149325062.1">
    <property type="nucleotide sequence ID" value="NZ_CP043504.1"/>
</dbReference>
<sequence length="98" mass="10212">MEIVFVTVIGAGIGGLIRYLVPGRGSYGIALLPAVGAAATSAVWALLVWLGWPFDGGWIWTVSIAAGILVAALTAFLLPRVRRSADARALHELSGGRL</sequence>
<accession>A0A5C1Y9R6</accession>
<reference evidence="2 3" key="1">
    <citation type="submission" date="2019-09" db="EMBL/GenBank/DDBJ databases">
        <title>Genome sequencing of strain KACC 19322.</title>
        <authorList>
            <person name="Heo J."/>
            <person name="Kim S.-J."/>
            <person name="Kim J.-S."/>
            <person name="Hong S.-B."/>
            <person name="Kwon S.-W."/>
        </authorList>
    </citation>
    <scope>NUCLEOTIDE SEQUENCE [LARGE SCALE GENOMIC DNA]</scope>
    <source>
        <strain evidence="2 3">KACC 19322</strain>
    </source>
</reference>
<protein>
    <recommendedName>
        <fullName evidence="4">GlsB/YeaQ/YmgE family stress response membrane protein</fullName>
    </recommendedName>
</protein>
<dbReference type="KEGG" id="lyk:FLP23_06260"/>
<keyword evidence="1" id="KW-0472">Membrane</keyword>
<name>A0A5C1Y9R6_9MICO</name>
<dbReference type="Proteomes" id="UP000322159">
    <property type="component" value="Chromosome"/>
</dbReference>
<evidence type="ECO:0000313" key="3">
    <source>
        <dbReference type="Proteomes" id="UP000322159"/>
    </source>
</evidence>
<proteinExistence type="predicted"/>
<feature type="transmembrane region" description="Helical" evidence="1">
    <location>
        <begin position="27"/>
        <end position="52"/>
    </location>
</feature>